<evidence type="ECO:0000256" key="3">
    <source>
        <dbReference type="ARBA" id="ARBA00022722"/>
    </source>
</evidence>
<dbReference type="PATRIC" id="fig|55802.8.peg.166"/>
<proteinExistence type="predicted"/>
<evidence type="ECO:0000313" key="6">
    <source>
        <dbReference type="EMBL" id="ALM74147.1"/>
    </source>
</evidence>
<evidence type="ECO:0000256" key="4">
    <source>
        <dbReference type="ARBA" id="ARBA00022741"/>
    </source>
</evidence>
<protein>
    <recommendedName>
        <fullName evidence="8">DUF86 domain-containing protein</fullName>
    </recommendedName>
</protein>
<evidence type="ECO:0000256" key="2">
    <source>
        <dbReference type="ARBA" id="ARBA00022649"/>
    </source>
</evidence>
<keyword evidence="4" id="KW-0547">Nucleotide-binding</keyword>
<dbReference type="PANTHER" id="PTHR34139">
    <property type="entry name" value="UPF0331 PROTEIN MJ0127"/>
    <property type="match status" value="1"/>
</dbReference>
<dbReference type="STRING" id="55802.TBCH5v1_0168"/>
<dbReference type="GeneID" id="26135462"/>
<keyword evidence="1" id="KW-0597">Phosphoprotein</keyword>
<sequence>MRNPYLYIGDILRSIEKIKRYTAGMSFGDFIRDEKTIDAVLRNLEVIGEAAKNVPEEIKQKYPQIPWKEIAGMRDRLIHAYFGVDLEIVWQTIISDLPKLESELFKIIKKEGQK</sequence>
<evidence type="ECO:0000313" key="7">
    <source>
        <dbReference type="Proteomes" id="UP000066042"/>
    </source>
</evidence>
<dbReference type="GO" id="GO:0000166">
    <property type="term" value="F:nucleotide binding"/>
    <property type="evidence" value="ECO:0007669"/>
    <property type="project" value="UniProtKB-KW"/>
</dbReference>
<dbReference type="Proteomes" id="UP000066042">
    <property type="component" value="Chromosome"/>
</dbReference>
<dbReference type="Pfam" id="PF01934">
    <property type="entry name" value="HepT-like"/>
    <property type="match status" value="1"/>
</dbReference>
<reference evidence="6 7" key="1">
    <citation type="journal article" date="2016" name="Genome Announc.">
        <title>Complete genome sequence of the hyperthermophilic and piezophilic archaeon Thermococcus barophilus Ch5, capable of growth at the expense of hydrogenogenesis from carbon monoxide and formate.</title>
        <authorList>
            <person name="Oger P."/>
            <person name="Sokolova T.G."/>
            <person name="Kozhevnikova D.A."/>
            <person name="Taranov E.A."/>
            <person name="Vannier P."/>
            <person name="Lee H.S."/>
            <person name="Kwon K.K."/>
            <person name="Kang S.G."/>
            <person name="Lee J.H."/>
            <person name="Bonch-Osmolovskaya E.A."/>
            <person name="Lebedinsky A.V."/>
        </authorList>
    </citation>
    <scope>NUCLEOTIDE SEQUENCE [LARGE SCALE GENOMIC DNA]</scope>
    <source>
        <strain evidence="7">Ch5</strain>
    </source>
</reference>
<dbReference type="GO" id="GO:0110001">
    <property type="term" value="C:toxin-antitoxin complex"/>
    <property type="evidence" value="ECO:0007669"/>
    <property type="project" value="InterPro"/>
</dbReference>
<keyword evidence="5" id="KW-0378">Hydrolase</keyword>
<name>A0A0S1X8M1_THEBA</name>
<dbReference type="RefSeq" id="WP_056933139.1">
    <property type="nucleotide sequence ID" value="NZ_CP013050.1"/>
</dbReference>
<dbReference type="AlphaFoldDB" id="A0A0S1X8M1"/>
<dbReference type="InterPro" id="IPR051813">
    <property type="entry name" value="HepT_RNase_toxin"/>
</dbReference>
<dbReference type="GO" id="GO:0004540">
    <property type="term" value="F:RNA nuclease activity"/>
    <property type="evidence" value="ECO:0007669"/>
    <property type="project" value="InterPro"/>
</dbReference>
<dbReference type="InterPro" id="IPR008201">
    <property type="entry name" value="HepT-like"/>
</dbReference>
<keyword evidence="2" id="KW-1277">Toxin-antitoxin system</keyword>
<evidence type="ECO:0008006" key="8">
    <source>
        <dbReference type="Google" id="ProtNLM"/>
    </source>
</evidence>
<keyword evidence="3" id="KW-0540">Nuclease</keyword>
<gene>
    <name evidence="6" type="ORF">TBCH5v1_0168</name>
</gene>
<accession>A0A0S1X8M1</accession>
<dbReference type="GO" id="GO:0016787">
    <property type="term" value="F:hydrolase activity"/>
    <property type="evidence" value="ECO:0007669"/>
    <property type="project" value="UniProtKB-KW"/>
</dbReference>
<organism evidence="6 7">
    <name type="scientific">Thermococcus barophilus</name>
    <dbReference type="NCBI Taxonomy" id="55802"/>
    <lineage>
        <taxon>Archaea</taxon>
        <taxon>Methanobacteriati</taxon>
        <taxon>Methanobacteriota</taxon>
        <taxon>Thermococci</taxon>
        <taxon>Thermococcales</taxon>
        <taxon>Thermococcaceae</taxon>
        <taxon>Thermococcus</taxon>
    </lineage>
</organism>
<evidence type="ECO:0000256" key="5">
    <source>
        <dbReference type="ARBA" id="ARBA00022801"/>
    </source>
</evidence>
<dbReference type="EMBL" id="CP013050">
    <property type="protein sequence ID" value="ALM74147.1"/>
    <property type="molecule type" value="Genomic_DNA"/>
</dbReference>
<evidence type="ECO:0000256" key="1">
    <source>
        <dbReference type="ARBA" id="ARBA00022553"/>
    </source>
</evidence>
<dbReference type="PANTHER" id="PTHR34139:SF1">
    <property type="entry name" value="RNASE MJ1380-RELATED"/>
    <property type="match status" value="1"/>
</dbReference>